<dbReference type="EMBL" id="GAIX01000605">
    <property type="protein sequence ID" value="JAA91955.1"/>
    <property type="molecule type" value="Transcribed_RNA"/>
</dbReference>
<keyword evidence="2" id="KW-0061">Asparagine biosynthesis</keyword>
<protein>
    <submittedName>
        <fullName evidence="4">Asparagine synthetase domain-containing protein 1</fullName>
    </submittedName>
</protein>
<evidence type="ECO:0000256" key="1">
    <source>
        <dbReference type="ARBA" id="ARBA00022605"/>
    </source>
</evidence>
<evidence type="ECO:0000256" key="3">
    <source>
        <dbReference type="ARBA" id="ARBA00022962"/>
    </source>
</evidence>
<evidence type="ECO:0000313" key="4">
    <source>
        <dbReference type="EMBL" id="JAA91955.1"/>
    </source>
</evidence>
<dbReference type="AlphaFoldDB" id="S4PRQ6"/>
<proteinExistence type="predicted"/>
<dbReference type="GO" id="GO:0006529">
    <property type="term" value="P:asparagine biosynthetic process"/>
    <property type="evidence" value="ECO:0007669"/>
    <property type="project" value="UniProtKB-KW"/>
</dbReference>
<organism evidence="4">
    <name type="scientific">Pararge aegeria</name>
    <name type="common">speckled wood butterfly</name>
    <dbReference type="NCBI Taxonomy" id="116150"/>
    <lineage>
        <taxon>Eukaryota</taxon>
        <taxon>Metazoa</taxon>
        <taxon>Ecdysozoa</taxon>
        <taxon>Arthropoda</taxon>
        <taxon>Hexapoda</taxon>
        <taxon>Insecta</taxon>
        <taxon>Pterygota</taxon>
        <taxon>Neoptera</taxon>
        <taxon>Endopterygota</taxon>
        <taxon>Lepidoptera</taxon>
        <taxon>Glossata</taxon>
        <taxon>Ditrysia</taxon>
        <taxon>Papilionoidea</taxon>
        <taxon>Nymphalidae</taxon>
        <taxon>Satyrinae</taxon>
        <taxon>Satyrini</taxon>
        <taxon>Parargina</taxon>
        <taxon>Pararge</taxon>
    </lineage>
</organism>
<dbReference type="PANTHER" id="PTHR45937">
    <property type="entry name" value="ASPARAGINE SYNTHETASE DOMAIN-CONTAINING PROTEIN 1"/>
    <property type="match status" value="1"/>
</dbReference>
<reference evidence="4" key="2">
    <citation type="submission" date="2013-05" db="EMBL/GenBank/DDBJ databases">
        <authorList>
            <person name="Carter J.-M."/>
            <person name="Baker S.C."/>
            <person name="Pink R."/>
            <person name="Carter D.R.F."/>
            <person name="Collins A."/>
            <person name="Tomlin J."/>
            <person name="Gibbs M."/>
            <person name="Breuker C.J."/>
        </authorList>
    </citation>
    <scope>NUCLEOTIDE SEQUENCE</scope>
    <source>
        <tissue evidence="4">Ovary</tissue>
    </source>
</reference>
<evidence type="ECO:0000256" key="2">
    <source>
        <dbReference type="ARBA" id="ARBA00022888"/>
    </source>
</evidence>
<keyword evidence="3" id="KW-0315">Glutamine amidotransferase</keyword>
<dbReference type="InterPro" id="IPR014729">
    <property type="entry name" value="Rossmann-like_a/b/a_fold"/>
</dbReference>
<sequence length="80" mass="8878">MPYLDEDLVDYVLKLKPWLKCFPSASLECGIGDKLILRLTALHIGLTEVVTLPKRALQFGSRIANSKQKGSDVSSTFIDI</sequence>
<dbReference type="PANTHER" id="PTHR45937:SF1">
    <property type="entry name" value="ASPARAGINE SYNTHETASE DOMAIN-CONTAINING PROTEIN 1"/>
    <property type="match status" value="1"/>
</dbReference>
<keyword evidence="1" id="KW-0028">Amino-acid biosynthesis</keyword>
<dbReference type="InterPro" id="IPR051857">
    <property type="entry name" value="Asn_synthetase_domain"/>
</dbReference>
<dbReference type="Gene3D" id="3.40.50.620">
    <property type="entry name" value="HUPs"/>
    <property type="match status" value="1"/>
</dbReference>
<reference evidence="4" key="1">
    <citation type="journal article" date="2013" name="BMC Genomics">
        <title>Unscrambling butterfly oogenesis.</title>
        <authorList>
            <person name="Carter J.M."/>
            <person name="Baker S.C."/>
            <person name="Pink R."/>
            <person name="Carter D.R."/>
            <person name="Collins A."/>
            <person name="Tomlin J."/>
            <person name="Gibbs M."/>
            <person name="Breuker C.J."/>
        </authorList>
    </citation>
    <scope>NUCLEOTIDE SEQUENCE</scope>
    <source>
        <tissue evidence="4">Ovary</tissue>
    </source>
</reference>
<name>S4PRQ6_9NEOP</name>
<accession>S4PRQ6</accession>
<dbReference type="SUPFAM" id="SSF52402">
    <property type="entry name" value="Adenine nucleotide alpha hydrolases-like"/>
    <property type="match status" value="1"/>
</dbReference>